<comment type="caution">
    <text evidence="2">The sequence shown here is derived from an EMBL/GenBank/DDBJ whole genome shotgun (WGS) entry which is preliminary data.</text>
</comment>
<feature type="transmembrane region" description="Helical" evidence="1">
    <location>
        <begin position="6"/>
        <end position="28"/>
    </location>
</feature>
<keyword evidence="1" id="KW-0812">Transmembrane</keyword>
<name>A0ABX3JJ37_9PSEU</name>
<evidence type="ECO:0008006" key="4">
    <source>
        <dbReference type="Google" id="ProtNLM"/>
    </source>
</evidence>
<keyword evidence="1" id="KW-0472">Membrane</keyword>
<proteinExistence type="predicted"/>
<dbReference type="Pfam" id="PF00805">
    <property type="entry name" value="Pentapeptide"/>
    <property type="match status" value="1"/>
</dbReference>
<keyword evidence="1" id="KW-1133">Transmembrane helix</keyword>
<organism evidence="2 3">
    <name type="scientific">Amycolatopsis azurea DSM 43854</name>
    <dbReference type="NCBI Taxonomy" id="1238180"/>
    <lineage>
        <taxon>Bacteria</taxon>
        <taxon>Bacillati</taxon>
        <taxon>Actinomycetota</taxon>
        <taxon>Actinomycetes</taxon>
        <taxon>Pseudonocardiales</taxon>
        <taxon>Pseudonocardiaceae</taxon>
        <taxon>Amycolatopsis</taxon>
    </lineage>
</organism>
<evidence type="ECO:0000313" key="2">
    <source>
        <dbReference type="EMBL" id="OOC06947.1"/>
    </source>
</evidence>
<evidence type="ECO:0000313" key="3">
    <source>
        <dbReference type="Proteomes" id="UP000188551"/>
    </source>
</evidence>
<dbReference type="Gene3D" id="2.160.20.80">
    <property type="entry name" value="E3 ubiquitin-protein ligase SopA"/>
    <property type="match status" value="1"/>
</dbReference>
<protein>
    <recommendedName>
        <fullName evidence="4">Pentapeptide repeat-containing protein</fullName>
    </recommendedName>
</protein>
<dbReference type="Proteomes" id="UP000188551">
    <property type="component" value="Unassembled WGS sequence"/>
</dbReference>
<dbReference type="SUPFAM" id="SSF141571">
    <property type="entry name" value="Pentapeptide repeat-like"/>
    <property type="match status" value="1"/>
</dbReference>
<gene>
    <name evidence="2" type="ORF">B0293_10805</name>
</gene>
<accession>A0ABX3JJ37</accession>
<dbReference type="EMBL" id="MUXN01000006">
    <property type="protein sequence ID" value="OOC06947.1"/>
    <property type="molecule type" value="Genomic_DNA"/>
</dbReference>
<dbReference type="InterPro" id="IPR001646">
    <property type="entry name" value="5peptide_repeat"/>
</dbReference>
<sequence length="258" mass="29055">MMVGVYVVAALAGVALGVGAVYGGWIAFEGIRRDRRLRPGLVAAGLRLDRWERVVEKMDSEDPAERLASFTDLERYVREEPDAREDAIELTCTYLRKPFRFPVEDEDELVIRRAAQGLLTRCLRRPGILEHREELDLQDAVLVEPDFADCDLSGADFRDGVIVGGDFQGARFWRFANFDRVWFTGVTDFRAAAFPRFTSFAEAMFSGTTTFAGAEFEDRVDFADARVEKPDAAHSWPSPWQVWVASPVAQGRLVPREG</sequence>
<keyword evidence="3" id="KW-1185">Reference proteome</keyword>
<evidence type="ECO:0000256" key="1">
    <source>
        <dbReference type="SAM" id="Phobius"/>
    </source>
</evidence>
<dbReference type="RefSeq" id="WP_039917628.1">
    <property type="nucleotide sequence ID" value="NZ_ANMG01000026.1"/>
</dbReference>
<reference evidence="2 3" key="1">
    <citation type="submission" date="2017-02" db="EMBL/GenBank/DDBJ databases">
        <title>Amycolatopsis azurea DSM 43854 draft genome.</title>
        <authorList>
            <person name="Mayilraj S."/>
        </authorList>
    </citation>
    <scope>NUCLEOTIDE SEQUENCE [LARGE SCALE GENOMIC DNA]</scope>
    <source>
        <strain evidence="2 3">DSM 43854</strain>
    </source>
</reference>